<dbReference type="PANTHER" id="PTHR11733:SF167">
    <property type="entry name" value="FI17812P1-RELATED"/>
    <property type="match status" value="1"/>
</dbReference>
<evidence type="ECO:0000256" key="8">
    <source>
        <dbReference type="SAM" id="SignalP"/>
    </source>
</evidence>
<keyword evidence="3" id="KW-0645">Protease</keyword>
<dbReference type="Pfam" id="PF01431">
    <property type="entry name" value="Peptidase_M13"/>
    <property type="match status" value="1"/>
</dbReference>
<dbReference type="PROSITE" id="PS51885">
    <property type="entry name" value="NEPRILYSIN"/>
    <property type="match status" value="1"/>
</dbReference>
<keyword evidence="4" id="KW-0479">Metal-binding</keyword>
<dbReference type="GO" id="GO:0016485">
    <property type="term" value="P:protein processing"/>
    <property type="evidence" value="ECO:0007669"/>
    <property type="project" value="TreeGrafter"/>
</dbReference>
<evidence type="ECO:0000259" key="9">
    <source>
        <dbReference type="Pfam" id="PF01431"/>
    </source>
</evidence>
<dbReference type="InterPro" id="IPR000718">
    <property type="entry name" value="Peptidase_M13"/>
</dbReference>
<proteinExistence type="inferred from homology"/>
<feature type="domain" description="Peptidase M13 C-terminal" evidence="9">
    <location>
        <begin position="465"/>
        <end position="665"/>
    </location>
</feature>
<dbReference type="InterPro" id="IPR042089">
    <property type="entry name" value="Peptidase_M13_dom_2"/>
</dbReference>
<dbReference type="GO" id="GO:0005886">
    <property type="term" value="C:plasma membrane"/>
    <property type="evidence" value="ECO:0007669"/>
    <property type="project" value="TreeGrafter"/>
</dbReference>
<evidence type="ECO:0000256" key="2">
    <source>
        <dbReference type="ARBA" id="ARBA00007357"/>
    </source>
</evidence>
<keyword evidence="12" id="KW-1185">Reference proteome</keyword>
<dbReference type="InterPro" id="IPR018497">
    <property type="entry name" value="Peptidase_M13_C"/>
</dbReference>
<feature type="chain" id="PRO_5038034608" evidence="8">
    <location>
        <begin position="20"/>
        <end position="669"/>
    </location>
</feature>
<feature type="domain" description="Peptidase M13 N-terminal" evidence="10">
    <location>
        <begin position="37"/>
        <end position="413"/>
    </location>
</feature>
<keyword evidence="7" id="KW-0482">Metalloprotease</keyword>
<dbReference type="Gene3D" id="3.40.390.10">
    <property type="entry name" value="Collagenase (Catalytic Domain)"/>
    <property type="match status" value="1"/>
</dbReference>
<dbReference type="InterPro" id="IPR008753">
    <property type="entry name" value="Peptidase_M13_N"/>
</dbReference>
<evidence type="ECO:0000256" key="7">
    <source>
        <dbReference type="ARBA" id="ARBA00023049"/>
    </source>
</evidence>
<dbReference type="RefSeq" id="WP_198111105.1">
    <property type="nucleotide sequence ID" value="NZ_JAEDAK010000006.1"/>
</dbReference>
<dbReference type="GO" id="GO:0004222">
    <property type="term" value="F:metalloendopeptidase activity"/>
    <property type="evidence" value="ECO:0007669"/>
    <property type="project" value="InterPro"/>
</dbReference>
<dbReference type="SUPFAM" id="SSF55486">
    <property type="entry name" value="Metalloproteases ('zincins'), catalytic domain"/>
    <property type="match status" value="1"/>
</dbReference>
<evidence type="ECO:0000256" key="6">
    <source>
        <dbReference type="ARBA" id="ARBA00022833"/>
    </source>
</evidence>
<evidence type="ECO:0000259" key="10">
    <source>
        <dbReference type="Pfam" id="PF05649"/>
    </source>
</evidence>
<name>A0A931J4E4_9BURK</name>
<comment type="cofactor">
    <cofactor evidence="1">
        <name>Zn(2+)</name>
        <dbReference type="ChEBI" id="CHEBI:29105"/>
    </cofactor>
</comment>
<dbReference type="InterPro" id="IPR024079">
    <property type="entry name" value="MetalloPept_cat_dom_sf"/>
</dbReference>
<comment type="caution">
    <text evidence="11">The sequence shown here is derived from an EMBL/GenBank/DDBJ whole genome shotgun (WGS) entry which is preliminary data.</text>
</comment>
<dbReference type="PRINTS" id="PR00786">
    <property type="entry name" value="NEPRILYSIN"/>
</dbReference>
<dbReference type="PANTHER" id="PTHR11733">
    <property type="entry name" value="ZINC METALLOPROTEASE FAMILY M13 NEPRILYSIN-RELATED"/>
    <property type="match status" value="1"/>
</dbReference>
<protein>
    <submittedName>
        <fullName evidence="11">M13 family metallopeptidase</fullName>
    </submittedName>
</protein>
<organism evidence="11 12">
    <name type="scientific">Inhella proteolytica</name>
    <dbReference type="NCBI Taxonomy" id="2795029"/>
    <lineage>
        <taxon>Bacteria</taxon>
        <taxon>Pseudomonadati</taxon>
        <taxon>Pseudomonadota</taxon>
        <taxon>Betaproteobacteria</taxon>
        <taxon>Burkholderiales</taxon>
        <taxon>Sphaerotilaceae</taxon>
        <taxon>Inhella</taxon>
    </lineage>
</organism>
<dbReference type="Gene3D" id="1.10.1380.10">
    <property type="entry name" value="Neutral endopeptidase , domain2"/>
    <property type="match status" value="1"/>
</dbReference>
<accession>A0A931J4E4</accession>
<evidence type="ECO:0000256" key="4">
    <source>
        <dbReference type="ARBA" id="ARBA00022723"/>
    </source>
</evidence>
<feature type="signal peptide" evidence="8">
    <location>
        <begin position="1"/>
        <end position="19"/>
    </location>
</feature>
<evidence type="ECO:0000256" key="5">
    <source>
        <dbReference type="ARBA" id="ARBA00022801"/>
    </source>
</evidence>
<dbReference type="Pfam" id="PF05649">
    <property type="entry name" value="Peptidase_M13_N"/>
    <property type="match status" value="1"/>
</dbReference>
<gene>
    <name evidence="11" type="ORF">I7X39_10530</name>
</gene>
<dbReference type="AlphaFoldDB" id="A0A931J4E4"/>
<evidence type="ECO:0000256" key="3">
    <source>
        <dbReference type="ARBA" id="ARBA00022670"/>
    </source>
</evidence>
<keyword evidence="5" id="KW-0378">Hydrolase</keyword>
<dbReference type="CDD" id="cd08662">
    <property type="entry name" value="M13"/>
    <property type="match status" value="1"/>
</dbReference>
<keyword evidence="6" id="KW-0862">Zinc</keyword>
<evidence type="ECO:0000256" key="1">
    <source>
        <dbReference type="ARBA" id="ARBA00001947"/>
    </source>
</evidence>
<evidence type="ECO:0000313" key="12">
    <source>
        <dbReference type="Proteomes" id="UP000613266"/>
    </source>
</evidence>
<dbReference type="Proteomes" id="UP000613266">
    <property type="component" value="Unassembled WGS sequence"/>
</dbReference>
<comment type="similarity">
    <text evidence="2">Belongs to the peptidase M13 family.</text>
</comment>
<dbReference type="EMBL" id="JAEDAK010000006">
    <property type="protein sequence ID" value="MBH9577334.1"/>
    <property type="molecule type" value="Genomic_DNA"/>
</dbReference>
<sequence length="669" mass="73973">MKLLCTAAAALTLCLTSHAESLSGLDRHGADPSVRVQDDLFRAVNGEWLKKTEIPADKARYGSFMLLRDQSDREVRDIVQGLSTQPQAKGSVAEKLALYYGSYVDLDTIERLGLQPLQADLKRIAAIKDRAALVRWIGARQGLQNQIVNLGVEPDSRHPDTYQAVIGQGGLGVPDRDYYLKEGDERFAKAVAAYRHYLETLGRQAGLPDPAQAAEHTIALERQIAAAHWDKVEMRDPVKLYNPKTRAELQKFAPQIDWNLLLQSAQLGKAQRLIVGPSSAVQGAARLLAEAPLAQWQDYLKLHLLDSQADSLPKAFRDAHFAYHGTALTGTTAERPRWQQGIEQTNAALGEALGQLYVGQHFPAESKQRMVTLVNNLLGSFGDSLDSLSWMGAETKTKARAKLQAYTVKIGYPEQWRDYSALLVKAGDAVGNGERAARFEWARNAKRVGQKVDKKEWGMTPQTVNAYYNPLANEIVFPAAILRPPFFNAAADDAVNYGAIGAVIGHEISHGFDDEGSQYDADGALRNWWTEADRKAFEQLGERLVAQYSAYEPLPGKQVNGRLTLGENIADLSGLQIAYKAYLKSLGGKPAPVIDGLTGEQRFFMGWSQAWRDKSRDSRALQMLVVDPHSPAEFRANGAAVNHDGFHQVFGTKAGDKMFKPSEERIRIW</sequence>
<keyword evidence="8" id="KW-0732">Signal</keyword>
<evidence type="ECO:0000313" key="11">
    <source>
        <dbReference type="EMBL" id="MBH9577334.1"/>
    </source>
</evidence>
<dbReference type="GO" id="GO:0046872">
    <property type="term" value="F:metal ion binding"/>
    <property type="evidence" value="ECO:0007669"/>
    <property type="project" value="UniProtKB-KW"/>
</dbReference>
<reference evidence="11" key="1">
    <citation type="submission" date="2020-12" db="EMBL/GenBank/DDBJ databases">
        <title>The genome sequence of Inhella sp. 1Y17.</title>
        <authorList>
            <person name="Liu Y."/>
        </authorList>
    </citation>
    <scope>NUCLEOTIDE SEQUENCE</scope>
    <source>
        <strain evidence="11">1Y17</strain>
    </source>
</reference>